<dbReference type="GO" id="GO:0030424">
    <property type="term" value="C:axon"/>
    <property type="evidence" value="ECO:0007669"/>
    <property type="project" value="TreeGrafter"/>
</dbReference>
<proteinExistence type="inferred from homology"/>
<keyword evidence="4 8" id="KW-1133">Transmembrane helix</keyword>
<name>A0A182QWG8_9DIPT</name>
<evidence type="ECO:0000313" key="10">
    <source>
        <dbReference type="Proteomes" id="UP000075886"/>
    </source>
</evidence>
<evidence type="ECO:0000256" key="6">
    <source>
        <dbReference type="ARBA" id="ARBA00023170"/>
    </source>
</evidence>
<feature type="transmembrane region" description="Helical" evidence="8">
    <location>
        <begin position="67"/>
        <end position="88"/>
    </location>
</feature>
<dbReference type="GO" id="GO:0030425">
    <property type="term" value="C:dendrite"/>
    <property type="evidence" value="ECO:0007669"/>
    <property type="project" value="TreeGrafter"/>
</dbReference>
<keyword evidence="10" id="KW-1185">Reference proteome</keyword>
<evidence type="ECO:0000256" key="5">
    <source>
        <dbReference type="ARBA" id="ARBA00023136"/>
    </source>
</evidence>
<dbReference type="PANTHER" id="PTHR21143:SF104">
    <property type="entry name" value="GUSTATORY RECEPTOR 8A-RELATED"/>
    <property type="match status" value="1"/>
</dbReference>
<dbReference type="GO" id="GO:0007165">
    <property type="term" value="P:signal transduction"/>
    <property type="evidence" value="ECO:0007669"/>
    <property type="project" value="UniProtKB-KW"/>
</dbReference>
<evidence type="ECO:0000256" key="4">
    <source>
        <dbReference type="ARBA" id="ARBA00022989"/>
    </source>
</evidence>
<feature type="transmembrane region" description="Helical" evidence="8">
    <location>
        <begin position="206"/>
        <end position="234"/>
    </location>
</feature>
<evidence type="ECO:0000313" key="9">
    <source>
        <dbReference type="EnsemblMetazoa" id="AFAF018247-PA"/>
    </source>
</evidence>
<evidence type="ECO:0000256" key="7">
    <source>
        <dbReference type="ARBA" id="ARBA00023224"/>
    </source>
</evidence>
<dbReference type="GO" id="GO:0008049">
    <property type="term" value="P:male courtship behavior"/>
    <property type="evidence" value="ECO:0007669"/>
    <property type="project" value="TreeGrafter"/>
</dbReference>
<dbReference type="STRING" id="69004.A0A182QWG8"/>
<evidence type="ECO:0000256" key="3">
    <source>
        <dbReference type="ARBA" id="ARBA00022692"/>
    </source>
</evidence>
<comment type="subcellular location">
    <subcellularLocation>
        <location evidence="1 8">Cell membrane</location>
        <topology evidence="1 8">Multi-pass membrane protein</topology>
    </subcellularLocation>
</comment>
<keyword evidence="2 8" id="KW-1003">Cell membrane</keyword>
<evidence type="ECO:0000256" key="2">
    <source>
        <dbReference type="ARBA" id="ARBA00022475"/>
    </source>
</evidence>
<feature type="transmembrane region" description="Helical" evidence="8">
    <location>
        <begin position="332"/>
        <end position="348"/>
    </location>
</feature>
<dbReference type="AlphaFoldDB" id="A0A182QWG8"/>
<feature type="transmembrane region" description="Helical" evidence="8">
    <location>
        <begin position="368"/>
        <end position="398"/>
    </location>
</feature>
<dbReference type="GO" id="GO:0043025">
    <property type="term" value="C:neuronal cell body"/>
    <property type="evidence" value="ECO:0007669"/>
    <property type="project" value="TreeGrafter"/>
</dbReference>
<feature type="transmembrane region" description="Helical" evidence="8">
    <location>
        <begin position="176"/>
        <end position="200"/>
    </location>
</feature>
<evidence type="ECO:0000256" key="8">
    <source>
        <dbReference type="RuleBase" id="RU363108"/>
    </source>
</evidence>
<comment type="caution">
    <text evidence="8">Lacks conserved residue(s) required for the propagation of feature annotation.</text>
</comment>
<dbReference type="GO" id="GO:0007635">
    <property type="term" value="P:chemosensory behavior"/>
    <property type="evidence" value="ECO:0007669"/>
    <property type="project" value="TreeGrafter"/>
</dbReference>
<dbReference type="InterPro" id="IPR013604">
    <property type="entry name" value="7TM_chemorcpt"/>
</dbReference>
<dbReference type="Proteomes" id="UP000075886">
    <property type="component" value="Unassembled WGS sequence"/>
</dbReference>
<comment type="function">
    <text evidence="8">Gustatory receptor which mediates acceptance or avoidance behavior, depending on its substrates.</text>
</comment>
<reference evidence="10" key="1">
    <citation type="submission" date="2014-01" db="EMBL/GenBank/DDBJ databases">
        <title>The Genome Sequence of Anopheles farauti FAR1 (V2).</title>
        <authorList>
            <consortium name="The Broad Institute Genomics Platform"/>
            <person name="Neafsey D.E."/>
            <person name="Besansky N."/>
            <person name="Howell P."/>
            <person name="Walton C."/>
            <person name="Young S.K."/>
            <person name="Zeng Q."/>
            <person name="Gargeya S."/>
            <person name="Fitzgerald M."/>
            <person name="Haas B."/>
            <person name="Abouelleil A."/>
            <person name="Allen A.W."/>
            <person name="Alvarado L."/>
            <person name="Arachchi H.M."/>
            <person name="Berlin A.M."/>
            <person name="Chapman S.B."/>
            <person name="Gainer-Dewar J."/>
            <person name="Goldberg J."/>
            <person name="Griggs A."/>
            <person name="Gujja S."/>
            <person name="Hansen M."/>
            <person name="Howarth C."/>
            <person name="Imamovic A."/>
            <person name="Ireland A."/>
            <person name="Larimer J."/>
            <person name="McCowan C."/>
            <person name="Murphy C."/>
            <person name="Pearson M."/>
            <person name="Poon T.W."/>
            <person name="Priest M."/>
            <person name="Roberts A."/>
            <person name="Saif S."/>
            <person name="Shea T."/>
            <person name="Sisk P."/>
            <person name="Sykes S."/>
            <person name="Wortman J."/>
            <person name="Nusbaum C."/>
            <person name="Birren B."/>
        </authorList>
    </citation>
    <scope>NUCLEOTIDE SEQUENCE [LARGE SCALE GENOMIC DNA]</scope>
    <source>
        <strain evidence="10">FAR1</strain>
    </source>
</reference>
<dbReference type="PANTHER" id="PTHR21143">
    <property type="entry name" value="INVERTEBRATE GUSTATORY RECEPTOR"/>
    <property type="match status" value="1"/>
</dbReference>
<dbReference type="GO" id="GO:0050909">
    <property type="term" value="P:sensory perception of taste"/>
    <property type="evidence" value="ECO:0007669"/>
    <property type="project" value="InterPro"/>
</dbReference>
<keyword evidence="6 8" id="KW-0675">Receptor</keyword>
<dbReference type="VEuPathDB" id="VectorBase:AFAF018247"/>
<organism evidence="9 10">
    <name type="scientific">Anopheles farauti</name>
    <dbReference type="NCBI Taxonomy" id="69004"/>
    <lineage>
        <taxon>Eukaryota</taxon>
        <taxon>Metazoa</taxon>
        <taxon>Ecdysozoa</taxon>
        <taxon>Arthropoda</taxon>
        <taxon>Hexapoda</taxon>
        <taxon>Insecta</taxon>
        <taxon>Pterygota</taxon>
        <taxon>Neoptera</taxon>
        <taxon>Endopterygota</taxon>
        <taxon>Diptera</taxon>
        <taxon>Nematocera</taxon>
        <taxon>Culicoidea</taxon>
        <taxon>Culicidae</taxon>
        <taxon>Anophelinae</taxon>
        <taxon>Anopheles</taxon>
    </lineage>
</organism>
<feature type="transmembrane region" description="Helical" evidence="8">
    <location>
        <begin position="291"/>
        <end position="312"/>
    </location>
</feature>
<dbReference type="GO" id="GO:0005886">
    <property type="term" value="C:plasma membrane"/>
    <property type="evidence" value="ECO:0007669"/>
    <property type="project" value="UniProtKB-SubCell"/>
</dbReference>
<feature type="transmembrane region" description="Helical" evidence="8">
    <location>
        <begin position="20"/>
        <end position="40"/>
    </location>
</feature>
<dbReference type="EnsemblMetazoa" id="AFAF018247-RA">
    <property type="protein sequence ID" value="AFAF018247-PA"/>
    <property type="gene ID" value="AFAF018247"/>
</dbReference>
<dbReference type="Pfam" id="PF08395">
    <property type="entry name" value="7tm_7"/>
    <property type="match status" value="1"/>
</dbReference>
<protein>
    <recommendedName>
        <fullName evidence="8">Gustatory receptor</fullName>
    </recommendedName>
</protein>
<comment type="similarity">
    <text evidence="8">Belongs to the insect chemoreceptor superfamily. Gustatory receptor (GR) family.</text>
</comment>
<reference evidence="9" key="2">
    <citation type="submission" date="2020-05" db="UniProtKB">
        <authorList>
            <consortium name="EnsemblMetazoa"/>
        </authorList>
    </citation>
    <scope>IDENTIFICATION</scope>
    <source>
        <strain evidence="9">FAR1</strain>
    </source>
</reference>
<keyword evidence="3 8" id="KW-0812">Transmembrane</keyword>
<dbReference type="EMBL" id="AXCN02000705">
    <property type="status" value="NOT_ANNOTATED_CDS"/>
    <property type="molecule type" value="Genomic_DNA"/>
</dbReference>
<sequence>MAISRRPSWSWPPLSLRTALFPLYLVSKVCCLSAFTYRPLQQRTAGWKPFASLETPQERSQPDPDKMLAFSFFGLLHTAGCSLAYVTYHIHSSVEQSSKLNDSNLVRVAIDLKNQYIGCVLVLSLVIMSLVRQPAVGLLMQTLVGVDRAIPDMVQVAGLTRAISGTVDNARWLRNVFVMLVLGVGVKAVLEVTNCLMYIRDSGSPFASNCLVLCIVPQTLCVICELQFVAYAMLIGDRLRLLNRWLVQLQPHLAHGSTDAFRSTCRLVRVHRALVGAIAQLNRCFGVQNGILLLFQFVTLVELGYNSCMMLVRYAEAELQQGDSTEDFLETVYWVVWFAIEMFVMCYFSHDTVAEISHEQLAFLNRKICISCGGLFAVDLTLLYAIVGATTTYLIILIQFDQSFNGD</sequence>
<accession>A0A182QWG8</accession>
<keyword evidence="7 8" id="KW-0807">Transducer</keyword>
<keyword evidence="5 8" id="KW-0472">Membrane</keyword>
<evidence type="ECO:0000256" key="1">
    <source>
        <dbReference type="ARBA" id="ARBA00004651"/>
    </source>
</evidence>
<feature type="transmembrane region" description="Helical" evidence="8">
    <location>
        <begin position="115"/>
        <end position="131"/>
    </location>
</feature>